<evidence type="ECO:0000259" key="5">
    <source>
        <dbReference type="SMART" id="SM00704"/>
    </source>
</evidence>
<dbReference type="KEGG" id="marp:QYS47_34750"/>
<reference evidence="6" key="1">
    <citation type="submission" date="2023-08" db="EMBL/GenBank/DDBJ databases">
        <title>Comparative genomics and taxonomic characterization of three novel marine species of genus Marivirga.</title>
        <authorList>
            <person name="Muhammad N."/>
            <person name="Kim S.-G."/>
        </authorList>
    </citation>
    <scope>NUCLEOTIDE SEQUENCE</scope>
    <source>
        <strain evidence="6">BKB1-2</strain>
    </source>
</reference>
<dbReference type="Pfam" id="PF06902">
    <property type="entry name" value="Fer4_19"/>
    <property type="match status" value="1"/>
</dbReference>
<dbReference type="Pfam" id="PF09360">
    <property type="entry name" value="zf-CDGSH"/>
    <property type="match status" value="1"/>
</dbReference>
<dbReference type="InterPro" id="IPR018967">
    <property type="entry name" value="FeS-contain_CDGSH-typ"/>
</dbReference>
<keyword evidence="4" id="KW-0411">Iron-sulfur</keyword>
<accession>A0AA52EZU4</accession>
<dbReference type="RefSeq" id="WP_322347207.1">
    <property type="nucleotide sequence ID" value="NZ_CP129968.2"/>
</dbReference>
<evidence type="ECO:0000256" key="4">
    <source>
        <dbReference type="ARBA" id="ARBA00023014"/>
    </source>
</evidence>
<evidence type="ECO:0000256" key="1">
    <source>
        <dbReference type="ARBA" id="ARBA00022714"/>
    </source>
</evidence>
<dbReference type="SMART" id="SM00704">
    <property type="entry name" value="ZnF_CDGSH"/>
    <property type="match status" value="1"/>
</dbReference>
<organism evidence="6">
    <name type="scientific">Marivirga arenosa</name>
    <dbReference type="NCBI Taxonomy" id="3059076"/>
    <lineage>
        <taxon>Bacteria</taxon>
        <taxon>Pseudomonadati</taxon>
        <taxon>Bacteroidota</taxon>
        <taxon>Cytophagia</taxon>
        <taxon>Cytophagales</taxon>
        <taxon>Marivirgaceae</taxon>
        <taxon>Marivirga</taxon>
    </lineage>
</organism>
<dbReference type="Gene3D" id="3.40.5.90">
    <property type="entry name" value="CDGSH iron-sulfur domain, mitoNEET-type"/>
    <property type="match status" value="1"/>
</dbReference>
<evidence type="ECO:0000256" key="3">
    <source>
        <dbReference type="ARBA" id="ARBA00023004"/>
    </source>
</evidence>
<dbReference type="GO" id="GO:0005737">
    <property type="term" value="C:cytoplasm"/>
    <property type="evidence" value="ECO:0007669"/>
    <property type="project" value="UniProtKB-ARBA"/>
</dbReference>
<proteinExistence type="predicted"/>
<keyword evidence="3" id="KW-0408">Iron</keyword>
<dbReference type="EMBL" id="CP129968">
    <property type="protein sequence ID" value="WNB17709.1"/>
    <property type="molecule type" value="Genomic_DNA"/>
</dbReference>
<evidence type="ECO:0000256" key="2">
    <source>
        <dbReference type="ARBA" id="ARBA00022723"/>
    </source>
</evidence>
<dbReference type="GO" id="GO:0051537">
    <property type="term" value="F:2 iron, 2 sulfur cluster binding"/>
    <property type="evidence" value="ECO:0007669"/>
    <property type="project" value="UniProtKB-KW"/>
</dbReference>
<feature type="domain" description="Iron-binding zinc finger CDGSH type" evidence="5">
    <location>
        <begin position="100"/>
        <end position="143"/>
    </location>
</feature>
<dbReference type="Proteomes" id="UP001232019">
    <property type="component" value="Chromosome"/>
</dbReference>
<dbReference type="InterPro" id="IPR042216">
    <property type="entry name" value="MitoNEET_CISD"/>
</dbReference>
<dbReference type="AlphaFoldDB" id="A0AA52EZU4"/>
<evidence type="ECO:0000313" key="6">
    <source>
        <dbReference type="EMBL" id="WNB17709.1"/>
    </source>
</evidence>
<sequence length="144" mass="16369">MKIKPTKRTYESDDIVVVWQPSLCMHSEKCWRGLPDVFQRDAKPWVNTDGADDKRIKEQVDMCPSRALSAYWKNQEAENSFEHADITHIEVSKNGPLIVKGKIKISDSEGNTEIKERNTALCRCGASNNKPFCDGTHNKIDFKG</sequence>
<keyword evidence="1" id="KW-0001">2Fe-2S</keyword>
<protein>
    <submittedName>
        <fullName evidence="6">(4Fe-4S)-binding protein</fullName>
    </submittedName>
</protein>
<name>A0AA52EZU4_9BACT</name>
<gene>
    <name evidence="6" type="ORF">QYS47_34750</name>
</gene>
<keyword evidence="2" id="KW-0479">Metal-binding</keyword>
<dbReference type="InterPro" id="IPR010693">
    <property type="entry name" value="Divergent_4Fe-4S_mono-cluster"/>
</dbReference>
<dbReference type="GO" id="GO:0046872">
    <property type="term" value="F:metal ion binding"/>
    <property type="evidence" value="ECO:0007669"/>
    <property type="project" value="UniProtKB-KW"/>
</dbReference>